<dbReference type="AlphaFoldDB" id="A0A918U9L3"/>
<protein>
    <submittedName>
        <fullName evidence="2">Uncharacterized protein</fullName>
    </submittedName>
</protein>
<organism evidence="2 3">
    <name type="scientific">Streptomyces minutiscleroticus</name>
    <dbReference type="NCBI Taxonomy" id="68238"/>
    <lineage>
        <taxon>Bacteria</taxon>
        <taxon>Bacillati</taxon>
        <taxon>Actinomycetota</taxon>
        <taxon>Actinomycetes</taxon>
        <taxon>Kitasatosporales</taxon>
        <taxon>Streptomycetaceae</taxon>
        <taxon>Streptomyces</taxon>
    </lineage>
</organism>
<accession>A0A918U9L3</accession>
<feature type="region of interest" description="Disordered" evidence="1">
    <location>
        <begin position="203"/>
        <end position="232"/>
    </location>
</feature>
<sequence length="232" mass="25709">MELPAGPSQLDSRSRQRWVRRVPDPDMRVGDEARARRLIGRAQQRWPTLARRAAARGHDLQQVFALARAVVVWWWRQAPHWPDEQIWPARTAALTHAHHRRGGAGEPGGPGEGWHALVRDAVVLPELVTVAAALTDPACEQLVRADHGRTRPAALGAGGRFVHHLAHRLHRPWLGPLLGVDYTSPLQTWVAMVLDPRRRAAARVRRGEEHRQRPDGGIPAGSAAPPGPDRLA</sequence>
<dbReference type="Proteomes" id="UP000619244">
    <property type="component" value="Unassembled WGS sequence"/>
</dbReference>
<dbReference type="EMBL" id="BMVU01000095">
    <property type="protein sequence ID" value="GGY14452.1"/>
    <property type="molecule type" value="Genomic_DNA"/>
</dbReference>
<reference evidence="2" key="2">
    <citation type="submission" date="2020-09" db="EMBL/GenBank/DDBJ databases">
        <authorList>
            <person name="Sun Q."/>
            <person name="Ohkuma M."/>
        </authorList>
    </citation>
    <scope>NUCLEOTIDE SEQUENCE</scope>
    <source>
        <strain evidence="2">JCM 4790</strain>
    </source>
</reference>
<name>A0A918U9L3_9ACTN</name>
<feature type="region of interest" description="Disordered" evidence="1">
    <location>
        <begin position="1"/>
        <end position="22"/>
    </location>
</feature>
<keyword evidence="3" id="KW-1185">Reference proteome</keyword>
<evidence type="ECO:0000313" key="2">
    <source>
        <dbReference type="EMBL" id="GGY14452.1"/>
    </source>
</evidence>
<proteinExistence type="predicted"/>
<feature type="compositionally biased region" description="Basic and acidic residues" evidence="1">
    <location>
        <begin position="205"/>
        <end position="214"/>
    </location>
</feature>
<comment type="caution">
    <text evidence="2">The sequence shown here is derived from an EMBL/GenBank/DDBJ whole genome shotgun (WGS) entry which is preliminary data.</text>
</comment>
<gene>
    <name evidence="2" type="ORF">GCM10010358_78240</name>
</gene>
<reference evidence="2" key="1">
    <citation type="journal article" date="2014" name="Int. J. Syst. Evol. Microbiol.">
        <title>Complete genome sequence of Corynebacterium casei LMG S-19264T (=DSM 44701T), isolated from a smear-ripened cheese.</title>
        <authorList>
            <consortium name="US DOE Joint Genome Institute (JGI-PGF)"/>
            <person name="Walter F."/>
            <person name="Albersmeier A."/>
            <person name="Kalinowski J."/>
            <person name="Ruckert C."/>
        </authorList>
    </citation>
    <scope>NUCLEOTIDE SEQUENCE</scope>
    <source>
        <strain evidence="2">JCM 4790</strain>
    </source>
</reference>
<evidence type="ECO:0000313" key="3">
    <source>
        <dbReference type="Proteomes" id="UP000619244"/>
    </source>
</evidence>
<evidence type="ECO:0000256" key="1">
    <source>
        <dbReference type="SAM" id="MobiDB-lite"/>
    </source>
</evidence>